<keyword evidence="1" id="KW-0472">Membrane</keyword>
<dbReference type="EMBL" id="FWEY01000006">
    <property type="protein sequence ID" value="SLM52423.1"/>
    <property type="molecule type" value="Genomic_DNA"/>
</dbReference>
<dbReference type="Proteomes" id="UP000195985">
    <property type="component" value="Unassembled WGS sequence"/>
</dbReference>
<name>A0A1W1IHX9_9LACT</name>
<reference evidence="3" key="1">
    <citation type="submission" date="2016-04" db="EMBL/GenBank/DDBJ databases">
        <authorList>
            <person name="Strepis N."/>
        </authorList>
    </citation>
    <scope>NUCLEOTIDE SEQUENCE [LARGE SCALE GENOMIC DNA]</scope>
</reference>
<evidence type="ECO:0000313" key="3">
    <source>
        <dbReference type="Proteomes" id="UP000195985"/>
    </source>
</evidence>
<evidence type="ECO:0000256" key="1">
    <source>
        <dbReference type="SAM" id="Phobius"/>
    </source>
</evidence>
<feature type="transmembrane region" description="Helical" evidence="1">
    <location>
        <begin position="48"/>
        <end position="68"/>
    </location>
</feature>
<keyword evidence="3" id="KW-1185">Reference proteome</keyword>
<dbReference type="RefSeq" id="WP_086943181.1">
    <property type="nucleotide sequence ID" value="NZ_FONM01000005.1"/>
</dbReference>
<feature type="transmembrane region" description="Helical" evidence="1">
    <location>
        <begin position="75"/>
        <end position="94"/>
    </location>
</feature>
<accession>A0A1W1IHX9</accession>
<dbReference type="OrthoDB" id="2166749at2"/>
<gene>
    <name evidence="2" type="ORF">TPAS_2117</name>
</gene>
<organism evidence="2 3">
    <name type="scientific">Trichococcus pasteurii</name>
    <dbReference type="NCBI Taxonomy" id="43064"/>
    <lineage>
        <taxon>Bacteria</taxon>
        <taxon>Bacillati</taxon>
        <taxon>Bacillota</taxon>
        <taxon>Bacilli</taxon>
        <taxon>Lactobacillales</taxon>
        <taxon>Carnobacteriaceae</taxon>
        <taxon>Trichococcus</taxon>
    </lineage>
</organism>
<dbReference type="STRING" id="43064.SAMN04488086_10561"/>
<feature type="transmembrane region" description="Helical" evidence="1">
    <location>
        <begin position="125"/>
        <end position="141"/>
    </location>
</feature>
<sequence length="142" mass="15809">MSKKSGIIKEGILVTIASLLILAVAFMLYFLIFMVFESFANQDGSYGFVSPLRVGYGIIWLGLCLIVYRTTVYDWLKAGVLTASLTTFMVGIGVQLYESPIVVGLVLFLVAATSAFLLHRTNQKWYHYYAIAISIIAALFYL</sequence>
<evidence type="ECO:0000313" key="2">
    <source>
        <dbReference type="EMBL" id="SLM52423.1"/>
    </source>
</evidence>
<feature type="transmembrane region" description="Helical" evidence="1">
    <location>
        <begin position="100"/>
        <end position="118"/>
    </location>
</feature>
<proteinExistence type="predicted"/>
<keyword evidence="1" id="KW-0812">Transmembrane</keyword>
<protein>
    <submittedName>
        <fullName evidence="2">Uncharacterized protein</fullName>
    </submittedName>
</protein>
<dbReference type="AlphaFoldDB" id="A0A1W1IHX9"/>
<feature type="transmembrane region" description="Helical" evidence="1">
    <location>
        <begin position="12"/>
        <end position="36"/>
    </location>
</feature>
<keyword evidence="1" id="KW-1133">Transmembrane helix</keyword>